<keyword evidence="10" id="KW-1185">Reference proteome</keyword>
<feature type="transmembrane region" description="Helical" evidence="7">
    <location>
        <begin position="65"/>
        <end position="88"/>
    </location>
</feature>
<feature type="transmembrane region" description="Helical" evidence="7">
    <location>
        <begin position="39"/>
        <end position="58"/>
    </location>
</feature>
<dbReference type="PANTHER" id="PTHR32322">
    <property type="entry name" value="INNER MEMBRANE TRANSPORTER"/>
    <property type="match status" value="1"/>
</dbReference>
<sequence>MFANNRRKAYMAAVLNALIIGFSFLFVKMALAEASPFDLLAYRFTASFAAVLPVMLVLKPKDLAALLPLALLYPGLFFAYQTVGLVYASSSEAGIIQAAVPIFTLLLAACFLKERASRHHYLFMLLSVAGVVTIVVMKGTKLGNGSSAAGLLFVLVSAVSLAGYSILARKLTKSYGVIEITFVMAFLGFLVFGGIAVVQHAVQGNWGSFFRPLASRPFLVSILYLGVLSSLVTSYLSNYALSQIEAYKISIFNQLATMVSIAAGVIVLHEPLLIYHVIGAVLIIAGVVGVCIPASTMKKPSPLSR</sequence>
<feature type="domain" description="EamA" evidence="8">
    <location>
        <begin position="149"/>
        <end position="290"/>
    </location>
</feature>
<evidence type="ECO:0000313" key="10">
    <source>
        <dbReference type="Proteomes" id="UP001527882"/>
    </source>
</evidence>
<dbReference type="InterPro" id="IPR000620">
    <property type="entry name" value="EamA_dom"/>
</dbReference>
<dbReference type="InterPro" id="IPR050638">
    <property type="entry name" value="AA-Vitamin_Transporters"/>
</dbReference>
<feature type="transmembrane region" description="Helical" evidence="7">
    <location>
        <begin position="249"/>
        <end position="268"/>
    </location>
</feature>
<feature type="transmembrane region" description="Helical" evidence="7">
    <location>
        <begin position="218"/>
        <end position="237"/>
    </location>
</feature>
<comment type="similarity">
    <text evidence="2">Belongs to the EamA transporter family.</text>
</comment>
<evidence type="ECO:0000256" key="7">
    <source>
        <dbReference type="SAM" id="Phobius"/>
    </source>
</evidence>
<dbReference type="Gene3D" id="1.10.3730.20">
    <property type="match status" value="1"/>
</dbReference>
<feature type="transmembrane region" description="Helical" evidence="7">
    <location>
        <begin position="149"/>
        <end position="168"/>
    </location>
</feature>
<feature type="transmembrane region" description="Helical" evidence="7">
    <location>
        <begin position="180"/>
        <end position="198"/>
    </location>
</feature>
<proteinExistence type="inferred from homology"/>
<evidence type="ECO:0000313" key="9">
    <source>
        <dbReference type="EMBL" id="MCZ8514438.1"/>
    </source>
</evidence>
<protein>
    <submittedName>
        <fullName evidence="9">DMT family transporter</fullName>
    </submittedName>
</protein>
<dbReference type="InterPro" id="IPR037185">
    <property type="entry name" value="EmrE-like"/>
</dbReference>
<evidence type="ECO:0000256" key="6">
    <source>
        <dbReference type="ARBA" id="ARBA00023136"/>
    </source>
</evidence>
<evidence type="ECO:0000256" key="4">
    <source>
        <dbReference type="ARBA" id="ARBA00022692"/>
    </source>
</evidence>
<reference evidence="9 10" key="1">
    <citation type="submission" date="2022-12" db="EMBL/GenBank/DDBJ databases">
        <title>Draft genome sequence of Paenibacillus sp. dW9.</title>
        <authorList>
            <person name="Choi E.-W."/>
            <person name="Kim D.-U."/>
        </authorList>
    </citation>
    <scope>NUCLEOTIDE SEQUENCE [LARGE SCALE GENOMIC DNA]</scope>
    <source>
        <strain evidence="10">dW9</strain>
    </source>
</reference>
<keyword evidence="4 7" id="KW-0812">Transmembrane</keyword>
<keyword evidence="3" id="KW-1003">Cell membrane</keyword>
<accession>A0ABT4QC90</accession>
<evidence type="ECO:0000256" key="2">
    <source>
        <dbReference type="ARBA" id="ARBA00007362"/>
    </source>
</evidence>
<feature type="transmembrane region" description="Helical" evidence="7">
    <location>
        <begin position="119"/>
        <end position="137"/>
    </location>
</feature>
<comment type="subcellular location">
    <subcellularLocation>
        <location evidence="1">Cell membrane</location>
        <topology evidence="1">Multi-pass membrane protein</topology>
    </subcellularLocation>
</comment>
<dbReference type="Pfam" id="PF00892">
    <property type="entry name" value="EamA"/>
    <property type="match status" value="2"/>
</dbReference>
<organism evidence="9 10">
    <name type="scientific">Paenibacillus gyeongsangnamensis</name>
    <dbReference type="NCBI Taxonomy" id="3388067"/>
    <lineage>
        <taxon>Bacteria</taxon>
        <taxon>Bacillati</taxon>
        <taxon>Bacillota</taxon>
        <taxon>Bacilli</taxon>
        <taxon>Bacillales</taxon>
        <taxon>Paenibacillaceae</taxon>
        <taxon>Paenibacillus</taxon>
    </lineage>
</organism>
<dbReference type="SUPFAM" id="SSF103481">
    <property type="entry name" value="Multidrug resistance efflux transporter EmrE"/>
    <property type="match status" value="2"/>
</dbReference>
<dbReference type="Proteomes" id="UP001527882">
    <property type="component" value="Unassembled WGS sequence"/>
</dbReference>
<keyword evidence="5 7" id="KW-1133">Transmembrane helix</keyword>
<keyword evidence="6 7" id="KW-0472">Membrane</keyword>
<feature type="transmembrane region" description="Helical" evidence="7">
    <location>
        <begin position="94"/>
        <end position="112"/>
    </location>
</feature>
<dbReference type="RefSeq" id="WP_269882966.1">
    <property type="nucleotide sequence ID" value="NZ_JAQAGZ010000012.1"/>
</dbReference>
<evidence type="ECO:0000256" key="5">
    <source>
        <dbReference type="ARBA" id="ARBA00022989"/>
    </source>
</evidence>
<feature type="transmembrane region" description="Helical" evidence="7">
    <location>
        <begin position="9"/>
        <end position="27"/>
    </location>
</feature>
<comment type="caution">
    <text evidence="9">The sequence shown here is derived from an EMBL/GenBank/DDBJ whole genome shotgun (WGS) entry which is preliminary data.</text>
</comment>
<gene>
    <name evidence="9" type="ORF">O9H85_18825</name>
</gene>
<dbReference type="PANTHER" id="PTHR32322:SF18">
    <property type="entry name" value="S-ADENOSYLMETHIONINE_S-ADENOSYLHOMOCYSTEINE TRANSPORTER"/>
    <property type="match status" value="1"/>
</dbReference>
<dbReference type="EMBL" id="JAQAGZ010000012">
    <property type="protein sequence ID" value="MCZ8514438.1"/>
    <property type="molecule type" value="Genomic_DNA"/>
</dbReference>
<feature type="transmembrane region" description="Helical" evidence="7">
    <location>
        <begin position="274"/>
        <end position="295"/>
    </location>
</feature>
<evidence type="ECO:0000256" key="1">
    <source>
        <dbReference type="ARBA" id="ARBA00004651"/>
    </source>
</evidence>
<feature type="domain" description="EamA" evidence="8">
    <location>
        <begin position="8"/>
        <end position="135"/>
    </location>
</feature>
<name>A0ABT4QC90_9BACL</name>
<evidence type="ECO:0000256" key="3">
    <source>
        <dbReference type="ARBA" id="ARBA00022475"/>
    </source>
</evidence>
<evidence type="ECO:0000259" key="8">
    <source>
        <dbReference type="Pfam" id="PF00892"/>
    </source>
</evidence>